<comment type="caution">
    <text evidence="4">The sequence shown here is derived from an EMBL/GenBank/DDBJ whole genome shotgun (WGS) entry which is preliminary data.</text>
</comment>
<dbReference type="InterPro" id="IPR029045">
    <property type="entry name" value="ClpP/crotonase-like_dom_sf"/>
</dbReference>
<dbReference type="EMBL" id="JAUJEB010000009">
    <property type="protein sequence ID" value="MDN5216614.1"/>
    <property type="molecule type" value="Genomic_DNA"/>
</dbReference>
<dbReference type="InterPro" id="IPR014748">
    <property type="entry name" value="Enoyl-CoA_hydra_C"/>
</dbReference>
<evidence type="ECO:0000256" key="3">
    <source>
        <dbReference type="RuleBase" id="RU003707"/>
    </source>
</evidence>
<dbReference type="PANTHER" id="PTHR11941:SF133">
    <property type="entry name" value="1,2-EPOXYPHENYLACETYL-COA ISOMERASE"/>
    <property type="match status" value="1"/>
</dbReference>
<evidence type="ECO:0000313" key="5">
    <source>
        <dbReference type="Proteomes" id="UP001172083"/>
    </source>
</evidence>
<dbReference type="InterPro" id="IPR001753">
    <property type="entry name" value="Enoyl-CoA_hydra/iso"/>
</dbReference>
<keyword evidence="5" id="KW-1185">Reference proteome</keyword>
<comment type="similarity">
    <text evidence="1 3">Belongs to the enoyl-CoA hydratase/isomerase family.</text>
</comment>
<evidence type="ECO:0000256" key="2">
    <source>
        <dbReference type="ARBA" id="ARBA00023239"/>
    </source>
</evidence>
<dbReference type="PANTHER" id="PTHR11941">
    <property type="entry name" value="ENOYL-COA HYDRATASE-RELATED"/>
    <property type="match status" value="1"/>
</dbReference>
<keyword evidence="2" id="KW-0456">Lyase</keyword>
<gene>
    <name evidence="4" type="ORF">QQ020_31380</name>
</gene>
<evidence type="ECO:0000256" key="1">
    <source>
        <dbReference type="ARBA" id="ARBA00005254"/>
    </source>
</evidence>
<sequence length="259" mass="27694">MKPILTTVDAGVGTIKLNRPQAYNSVNKSLTLALQQELDRLAEDPSVRAIVITGEGKAFCAGQDLVEVTSPELNPGFESILNEHYAPIITRLRKIPKPIIAAVNGVAAGAGANIALACDIVIAKETASFIQAFSAIGLIPDSGGTYFLPRLIGFQKALAIAMLGDKVTAPEAVQMGMIYKYFPDNTFDEEVLALANKLAKMPTKGLALTKQAFNSALTGSLEDQLAVENKLQLEAAATEDYQEGVDAFLNKRKPEFKGK</sequence>
<organism evidence="4 5">
    <name type="scientific">Agaribacillus aureus</name>
    <dbReference type="NCBI Taxonomy" id="3051825"/>
    <lineage>
        <taxon>Bacteria</taxon>
        <taxon>Pseudomonadati</taxon>
        <taxon>Bacteroidota</taxon>
        <taxon>Cytophagia</taxon>
        <taxon>Cytophagales</taxon>
        <taxon>Splendidivirgaceae</taxon>
        <taxon>Agaribacillus</taxon>
    </lineage>
</organism>
<dbReference type="CDD" id="cd06558">
    <property type="entry name" value="crotonase-like"/>
    <property type="match status" value="1"/>
</dbReference>
<dbReference type="Gene3D" id="1.10.12.10">
    <property type="entry name" value="Lyase 2-enoyl-coa Hydratase, Chain A, domain 2"/>
    <property type="match status" value="1"/>
</dbReference>
<proteinExistence type="inferred from homology"/>
<evidence type="ECO:0000313" key="4">
    <source>
        <dbReference type="EMBL" id="MDN5216614.1"/>
    </source>
</evidence>
<dbReference type="Pfam" id="PF00378">
    <property type="entry name" value="ECH_1"/>
    <property type="match status" value="1"/>
</dbReference>
<accession>A0ABT8LFQ4</accession>
<dbReference type="Gene3D" id="3.90.226.10">
    <property type="entry name" value="2-enoyl-CoA Hydratase, Chain A, domain 1"/>
    <property type="match status" value="1"/>
</dbReference>
<protein>
    <submittedName>
        <fullName evidence="4">Enoyl-CoA hydratase-related protein</fullName>
    </submittedName>
</protein>
<dbReference type="InterPro" id="IPR018376">
    <property type="entry name" value="Enoyl-CoA_hyd/isom_CS"/>
</dbReference>
<name>A0ABT8LFQ4_9BACT</name>
<reference evidence="4" key="1">
    <citation type="submission" date="2023-06" db="EMBL/GenBank/DDBJ databases">
        <title>Genomic of Agaribacillus aureum.</title>
        <authorList>
            <person name="Wang G."/>
        </authorList>
    </citation>
    <scope>NUCLEOTIDE SEQUENCE</scope>
    <source>
        <strain evidence="4">BMA12</strain>
    </source>
</reference>
<dbReference type="Proteomes" id="UP001172083">
    <property type="component" value="Unassembled WGS sequence"/>
</dbReference>
<dbReference type="RefSeq" id="WP_346761946.1">
    <property type="nucleotide sequence ID" value="NZ_JAUJEB010000009.1"/>
</dbReference>
<dbReference type="SUPFAM" id="SSF52096">
    <property type="entry name" value="ClpP/crotonase"/>
    <property type="match status" value="1"/>
</dbReference>
<dbReference type="PROSITE" id="PS00166">
    <property type="entry name" value="ENOYL_COA_HYDRATASE"/>
    <property type="match status" value="1"/>
</dbReference>